<dbReference type="Gene3D" id="3.40.50.300">
    <property type="entry name" value="P-loop containing nucleotide triphosphate hydrolases"/>
    <property type="match status" value="1"/>
</dbReference>
<keyword evidence="6" id="KW-1185">Reference proteome</keyword>
<dbReference type="InterPro" id="IPR027417">
    <property type="entry name" value="P-loop_NTPase"/>
</dbReference>
<keyword evidence="4" id="KW-0067">ATP-binding</keyword>
<proteinExistence type="inferred from homology"/>
<protein>
    <submittedName>
        <fullName evidence="5">ABC-type polysaccharide/polyol phosphate transport system, ATPase component</fullName>
    </submittedName>
</protein>
<keyword evidence="3" id="KW-0547">Nucleotide-binding</keyword>
<dbReference type="InterPro" id="IPR015860">
    <property type="entry name" value="ABC_transpr_TagH-like"/>
</dbReference>
<dbReference type="CDD" id="cd03220">
    <property type="entry name" value="ABC_KpsT_Wzt"/>
    <property type="match status" value="1"/>
</dbReference>
<dbReference type="EMBL" id="JSUQ01000049">
    <property type="protein sequence ID" value="KHQ49703.1"/>
    <property type="molecule type" value="Genomic_DNA"/>
</dbReference>
<evidence type="ECO:0000256" key="1">
    <source>
        <dbReference type="ARBA" id="ARBA00005417"/>
    </source>
</evidence>
<dbReference type="GO" id="GO:0016020">
    <property type="term" value="C:membrane"/>
    <property type="evidence" value="ECO:0007669"/>
    <property type="project" value="InterPro"/>
</dbReference>
<dbReference type="Pfam" id="PF00005">
    <property type="entry name" value="ABC_tran"/>
    <property type="match status" value="1"/>
</dbReference>
<dbReference type="PROSITE" id="PS00211">
    <property type="entry name" value="ABC_TRANSPORTER_1"/>
    <property type="match status" value="1"/>
</dbReference>
<accession>A0A0B3RSG3</accession>
<dbReference type="InterPro" id="IPR050683">
    <property type="entry name" value="Bact_Polysacc_Export_ATP-bd"/>
</dbReference>
<evidence type="ECO:0000256" key="3">
    <source>
        <dbReference type="ARBA" id="ARBA00022741"/>
    </source>
</evidence>
<sequence>MIRFDNVSKRYVTEGREKTVVENMNLVIPSGRSVGLLGRNGAGKSTLLRMISGATDPTEGRIETTGLVSWPVGFAGSFHPDLTGQQNCRFIARIYGVDTDELAQFVEEFAGLGMHFRLPLRSYSSGMRSRLAFGVSMGISFDTYLVDEITAVGDAAFRERSDRLFKARLRKAGAVVCSHSMPQIRLLCDAGLVLDEGQAYYYEDLEEAIAHHEDNMERAAAI</sequence>
<dbReference type="AlphaFoldDB" id="A0A0B3RSG3"/>
<dbReference type="SMART" id="SM00382">
    <property type="entry name" value="AAA"/>
    <property type="match status" value="1"/>
</dbReference>
<dbReference type="InterPro" id="IPR003593">
    <property type="entry name" value="AAA+_ATPase"/>
</dbReference>
<dbReference type="InterPro" id="IPR017871">
    <property type="entry name" value="ABC_transporter-like_CS"/>
</dbReference>
<dbReference type="RefSeq" id="WP_043147270.1">
    <property type="nucleotide sequence ID" value="NZ_JAHVJH010000025.1"/>
</dbReference>
<reference evidence="5 6" key="1">
    <citation type="submission" date="2014-10" db="EMBL/GenBank/DDBJ databases">
        <title>Genome sequence of Ponticoccus sp. strain UMTAT08 isolated from clonal culture of toxic dinoflagellate Alexandrium tamiyavanichii.</title>
        <authorList>
            <person name="Gan H.Y."/>
            <person name="Muhd D.-D."/>
            <person name="Mohd Noor M.E."/>
            <person name="Yeong Y.S."/>
            <person name="Usup G."/>
        </authorList>
    </citation>
    <scope>NUCLEOTIDE SEQUENCE [LARGE SCALE GENOMIC DNA]</scope>
    <source>
        <strain evidence="5 6">UMTAT08</strain>
    </source>
</reference>
<organism evidence="5 6">
    <name type="scientific">Mameliella alba</name>
    <dbReference type="NCBI Taxonomy" id="561184"/>
    <lineage>
        <taxon>Bacteria</taxon>
        <taxon>Pseudomonadati</taxon>
        <taxon>Pseudomonadota</taxon>
        <taxon>Alphaproteobacteria</taxon>
        <taxon>Rhodobacterales</taxon>
        <taxon>Roseobacteraceae</taxon>
        <taxon>Mameliella</taxon>
    </lineage>
</organism>
<dbReference type="GO" id="GO:0140359">
    <property type="term" value="F:ABC-type transporter activity"/>
    <property type="evidence" value="ECO:0007669"/>
    <property type="project" value="InterPro"/>
</dbReference>
<dbReference type="OrthoDB" id="9778870at2"/>
<dbReference type="PATRIC" id="fig|1515334.3.peg.5748"/>
<evidence type="ECO:0000256" key="4">
    <source>
        <dbReference type="ARBA" id="ARBA00022840"/>
    </source>
</evidence>
<dbReference type="PANTHER" id="PTHR46743">
    <property type="entry name" value="TEICHOIC ACIDS EXPORT ATP-BINDING PROTEIN TAGH"/>
    <property type="match status" value="1"/>
</dbReference>
<name>A0A0B3RSG3_9RHOB</name>
<evidence type="ECO:0000256" key="2">
    <source>
        <dbReference type="ARBA" id="ARBA00022448"/>
    </source>
</evidence>
<dbReference type="GO" id="GO:0005524">
    <property type="term" value="F:ATP binding"/>
    <property type="evidence" value="ECO:0007669"/>
    <property type="project" value="UniProtKB-KW"/>
</dbReference>
<keyword evidence="2" id="KW-0813">Transport</keyword>
<dbReference type="PANTHER" id="PTHR46743:SF2">
    <property type="entry name" value="TEICHOIC ACIDS EXPORT ATP-BINDING PROTEIN TAGH"/>
    <property type="match status" value="1"/>
</dbReference>
<evidence type="ECO:0000313" key="6">
    <source>
        <dbReference type="Proteomes" id="UP000030960"/>
    </source>
</evidence>
<dbReference type="Proteomes" id="UP000030960">
    <property type="component" value="Unassembled WGS sequence"/>
</dbReference>
<comment type="similarity">
    <text evidence="1">Belongs to the ABC transporter superfamily.</text>
</comment>
<dbReference type="PROSITE" id="PS50893">
    <property type="entry name" value="ABC_TRANSPORTER_2"/>
    <property type="match status" value="1"/>
</dbReference>
<gene>
    <name evidence="5" type="ORF">OA50_05757</name>
</gene>
<comment type="caution">
    <text evidence="5">The sequence shown here is derived from an EMBL/GenBank/DDBJ whole genome shotgun (WGS) entry which is preliminary data.</text>
</comment>
<dbReference type="GO" id="GO:0016887">
    <property type="term" value="F:ATP hydrolysis activity"/>
    <property type="evidence" value="ECO:0007669"/>
    <property type="project" value="InterPro"/>
</dbReference>
<dbReference type="InterPro" id="IPR003439">
    <property type="entry name" value="ABC_transporter-like_ATP-bd"/>
</dbReference>
<evidence type="ECO:0000313" key="5">
    <source>
        <dbReference type="EMBL" id="KHQ49703.1"/>
    </source>
</evidence>
<dbReference type="SUPFAM" id="SSF52540">
    <property type="entry name" value="P-loop containing nucleoside triphosphate hydrolases"/>
    <property type="match status" value="1"/>
</dbReference>